<dbReference type="EMBL" id="CP053921">
    <property type="protein sequence ID" value="QKG72587.1"/>
    <property type="molecule type" value="Genomic_DNA"/>
</dbReference>
<feature type="chain" id="PRO_5028810844" description="Lipoprotein" evidence="1">
    <location>
        <begin position="19"/>
        <end position="661"/>
    </location>
</feature>
<keyword evidence="1" id="KW-0732">Signal</keyword>
<dbReference type="AlphaFoldDB" id="A0A7D4BXG4"/>
<name>A0A7D4BXG4_9SPHN</name>
<keyword evidence="3" id="KW-1185">Reference proteome</keyword>
<dbReference type="KEGG" id="emv:HQR01_15110"/>
<protein>
    <recommendedName>
        <fullName evidence="4">Lipoprotein</fullName>
    </recommendedName>
</protein>
<accession>A0A7D4BXG4</accession>
<evidence type="ECO:0000313" key="3">
    <source>
        <dbReference type="Proteomes" id="UP000504693"/>
    </source>
</evidence>
<organism evidence="2 3">
    <name type="scientific">Erythrobacter mangrovi</name>
    <dbReference type="NCBI Taxonomy" id="2739433"/>
    <lineage>
        <taxon>Bacteria</taxon>
        <taxon>Pseudomonadati</taxon>
        <taxon>Pseudomonadota</taxon>
        <taxon>Alphaproteobacteria</taxon>
        <taxon>Sphingomonadales</taxon>
        <taxon>Erythrobacteraceae</taxon>
        <taxon>Erythrobacter/Porphyrobacter group</taxon>
        <taxon>Erythrobacter</taxon>
    </lineage>
</organism>
<reference evidence="2 3" key="1">
    <citation type="submission" date="2020-05" db="EMBL/GenBank/DDBJ databases">
        <title>Erythrobacter mangrovi sp. nov., isolated from rhizosphere soil of mangrove plant (Kandelia candel).</title>
        <authorList>
            <person name="Ye Y.H."/>
        </authorList>
    </citation>
    <scope>NUCLEOTIDE SEQUENCE [LARGE SCALE GENOMIC DNA]</scope>
    <source>
        <strain evidence="2 3">EB310</strain>
    </source>
</reference>
<gene>
    <name evidence="2" type="ORF">HQR01_15110</name>
</gene>
<sequence>MKRFVTFSLLALASPAAAEPDLRFSITEERIQNEFFRDGPISAHAVLRSGPEARVVIAFPAGNSGVGLWFREAATWQVAAPLEARQQQLQNGRLRRGVVTDITADADTLTVQRALVGSVRVLRDYGYRNPIPAEVEATPKVSGNKVIWQRTRLDGGTGYFMEVEILNGTTAWHEGAIVLTSQAGPLRLRITALTGDEPLAPLTVDEIFKRPAQSSQLQDSFAFLAYREKLLAGSWRFNTYFGRDTLMTLALMMNELKPAPIEAGLSSILERLNPVGEVAHEEGIGEFALIGKPGHDVHQPDLDYNMVDDDFMLAPVLAAYLLDTPEGRDRATDFLARRDANGVSYGEHVLRNFAYVARRARPFAAKPSFESLIPIKEGLEVGDWRDSVTGLGRDGRFSFSINAALVPAALAAANQLVESGLLEQFGAEQGELRDLDTLARVWKEEAPTLFTVSLPPEDAQARLAMYAQDLGVHAPGIDGQATVRFMALALDEKGQPLRVIHSDVGFLLFFLRPDDATIKTALNQAIMPFPLGLMSDAGLFASNPAFAGADRTEMFDKTRYHGTVVWSWQQGLFRAGVQCQLERDDLSDETRALLEAAYGKITQAIERTVPLQGAELWSWRLEDGKYVAQPYGQASDDETESNAAQLWSAIALAHQGHCGPR</sequence>
<feature type="signal peptide" evidence="1">
    <location>
        <begin position="1"/>
        <end position="18"/>
    </location>
</feature>
<dbReference type="RefSeq" id="WP_173215988.1">
    <property type="nucleotide sequence ID" value="NZ_CP053921.1"/>
</dbReference>
<proteinExistence type="predicted"/>
<dbReference type="Proteomes" id="UP000504693">
    <property type="component" value="Chromosome"/>
</dbReference>
<evidence type="ECO:0000313" key="2">
    <source>
        <dbReference type="EMBL" id="QKG72587.1"/>
    </source>
</evidence>
<evidence type="ECO:0000256" key="1">
    <source>
        <dbReference type="SAM" id="SignalP"/>
    </source>
</evidence>
<evidence type="ECO:0008006" key="4">
    <source>
        <dbReference type="Google" id="ProtNLM"/>
    </source>
</evidence>